<reference evidence="3 4" key="1">
    <citation type="journal article" date="2019" name="Sci. Rep.">
        <title>Comparative genomics of chytrid fungi reveal insights into the obligate biotrophic and pathogenic lifestyle of Synchytrium endobioticum.</title>
        <authorList>
            <person name="van de Vossenberg B.T.L.H."/>
            <person name="Warris S."/>
            <person name="Nguyen H.D.T."/>
            <person name="van Gent-Pelzer M.P.E."/>
            <person name="Joly D.L."/>
            <person name="van de Geest H.C."/>
            <person name="Bonants P.J.M."/>
            <person name="Smith D.S."/>
            <person name="Levesque C.A."/>
            <person name="van der Lee T.A.J."/>
        </authorList>
    </citation>
    <scope>NUCLEOTIDE SEQUENCE [LARGE SCALE GENOMIC DNA]</scope>
    <source>
        <strain evidence="3 4">JEL517</strain>
    </source>
</reference>
<feature type="transmembrane region" description="Helical" evidence="2">
    <location>
        <begin position="247"/>
        <end position="266"/>
    </location>
</feature>
<feature type="transmembrane region" description="Helical" evidence="2">
    <location>
        <begin position="46"/>
        <end position="69"/>
    </location>
</feature>
<dbReference type="PANTHER" id="PTHR36424:SF1">
    <property type="entry name" value="LOW AFFINITY K(+) TRANSPORTER 1-RELATED"/>
    <property type="match status" value="1"/>
</dbReference>
<feature type="region of interest" description="Disordered" evidence="1">
    <location>
        <begin position="549"/>
        <end position="635"/>
    </location>
</feature>
<dbReference type="GO" id="GO:0015079">
    <property type="term" value="F:potassium ion transmembrane transporter activity"/>
    <property type="evidence" value="ECO:0007669"/>
    <property type="project" value="InterPro"/>
</dbReference>
<gene>
    <name evidence="3" type="ORF">SmJEL517_g00764</name>
</gene>
<dbReference type="RefSeq" id="XP_031027372.1">
    <property type="nucleotide sequence ID" value="XM_031166693.1"/>
</dbReference>
<organism evidence="3 4">
    <name type="scientific">Synchytrium microbalum</name>
    <dbReference type="NCBI Taxonomy" id="1806994"/>
    <lineage>
        <taxon>Eukaryota</taxon>
        <taxon>Fungi</taxon>
        <taxon>Fungi incertae sedis</taxon>
        <taxon>Chytridiomycota</taxon>
        <taxon>Chytridiomycota incertae sedis</taxon>
        <taxon>Chytridiomycetes</taxon>
        <taxon>Synchytriales</taxon>
        <taxon>Synchytriaceae</taxon>
        <taxon>Synchytrium</taxon>
    </lineage>
</organism>
<name>A0A507CD84_9FUNG</name>
<feature type="compositionally biased region" description="Low complexity" evidence="1">
    <location>
        <begin position="558"/>
        <end position="592"/>
    </location>
</feature>
<dbReference type="EMBL" id="QEAO01000002">
    <property type="protein sequence ID" value="TPX37461.1"/>
    <property type="molecule type" value="Genomic_DNA"/>
</dbReference>
<evidence type="ECO:0000313" key="3">
    <source>
        <dbReference type="EMBL" id="TPX37461.1"/>
    </source>
</evidence>
<sequence length="635" mass="70457">MSCGCGNDEDATAWQREPIPEHKFDGIDVESYASPQLVAKISYSGVFLLTLKSVLVYMADIGIVAILLINGAFSQAVANTSGCTAAGNVCIPGGVTTNYIPFYVRPWLMAGSIIVSFALLFLDYRRARIVLRSRDIAYAFTNTIAYRFYTLRSYPHFCFFSTILFAQLDNNKKAVAQASNAQKRTDVLAFFVFFGLKGWKRLVLAEFPRVLLNGMNIYDAMVSNMPKREANLFIAYGSALSSIVAKYPYIVTATLILATFTVSIWIVSFGRLVISGVSYIPLACIIRGNLKEYVCKRIDKRIEEMLRRKKKKQHPKVEEIRDSYLTEGDANSRPDSWEEKQAYAYANGYGYGYDQGYDPYAYDPYGQYDPNVKYPPETVAPPDAYMGYGGNDQNGYPVTTMGVSQDPYLTHVSNSSKGQYATNVSNGSKASKSQQQQYQYPAVPANVYSPYGDPYSEPSGSAIVTSTSDYDGYYATSDNHEIPPLSIASTSAGATTYPMQHMRAQYSMATGQDDEMGARDSIFTALQPEDEWSSPTPTAGQYDDTYYQQAADDGDTPYNSYQTQQQQTSYNQTQYQAPYEESAYQQQQQQSGYGRGADGNYNTRQPVAGSLKSSSSSGQRVKNPSLAHTPARSRS</sequence>
<dbReference type="AlphaFoldDB" id="A0A507CD84"/>
<keyword evidence="2" id="KW-0812">Transmembrane</keyword>
<evidence type="ECO:0000256" key="2">
    <source>
        <dbReference type="SAM" id="Phobius"/>
    </source>
</evidence>
<dbReference type="OrthoDB" id="2128042at2759"/>
<feature type="compositionally biased region" description="Polar residues" evidence="1">
    <location>
        <begin position="413"/>
        <end position="433"/>
    </location>
</feature>
<evidence type="ECO:0000256" key="1">
    <source>
        <dbReference type="SAM" id="MobiDB-lite"/>
    </source>
</evidence>
<feature type="region of interest" description="Disordered" evidence="1">
    <location>
        <begin position="413"/>
        <end position="439"/>
    </location>
</feature>
<dbReference type="Proteomes" id="UP000319731">
    <property type="component" value="Unassembled WGS sequence"/>
</dbReference>
<dbReference type="PANTHER" id="PTHR36424">
    <property type="entry name" value="PHEROMONE-REGULATED MEMBRANE PROTEIN 6"/>
    <property type="match status" value="1"/>
</dbReference>
<dbReference type="STRING" id="1806994.A0A507CD84"/>
<dbReference type="GeneID" id="42001990"/>
<proteinExistence type="predicted"/>
<dbReference type="Pfam" id="PF16944">
    <property type="entry name" value="KCH"/>
    <property type="match status" value="1"/>
</dbReference>
<feature type="transmembrane region" description="Helical" evidence="2">
    <location>
        <begin position="107"/>
        <end position="124"/>
    </location>
</feature>
<protein>
    <submittedName>
        <fullName evidence="3">Uncharacterized protein</fullName>
    </submittedName>
</protein>
<comment type="caution">
    <text evidence="3">The sequence shown here is derived from an EMBL/GenBank/DDBJ whole genome shotgun (WGS) entry which is preliminary data.</text>
</comment>
<keyword evidence="2" id="KW-1133">Transmembrane helix</keyword>
<keyword evidence="4" id="KW-1185">Reference proteome</keyword>
<accession>A0A507CD84</accession>
<dbReference type="InterPro" id="IPR031606">
    <property type="entry name" value="Kch1/2"/>
</dbReference>
<keyword evidence="2" id="KW-0472">Membrane</keyword>
<evidence type="ECO:0000313" key="4">
    <source>
        <dbReference type="Proteomes" id="UP000319731"/>
    </source>
</evidence>
<dbReference type="GO" id="GO:0005886">
    <property type="term" value="C:plasma membrane"/>
    <property type="evidence" value="ECO:0007669"/>
    <property type="project" value="InterPro"/>
</dbReference>